<protein>
    <submittedName>
        <fullName evidence="1">Uncharacterized protein</fullName>
    </submittedName>
</protein>
<reference evidence="1" key="1">
    <citation type="submission" date="2014-11" db="EMBL/GenBank/DDBJ databases">
        <authorList>
            <person name="Amaro Gonzalez C."/>
        </authorList>
    </citation>
    <scope>NUCLEOTIDE SEQUENCE</scope>
</reference>
<dbReference type="EMBL" id="GBXM01093144">
    <property type="protein sequence ID" value="JAH15433.1"/>
    <property type="molecule type" value="Transcribed_RNA"/>
</dbReference>
<accession>A0A0E9QH45</accession>
<proteinExistence type="predicted"/>
<evidence type="ECO:0000313" key="1">
    <source>
        <dbReference type="EMBL" id="JAH15433.1"/>
    </source>
</evidence>
<dbReference type="AlphaFoldDB" id="A0A0E9QH45"/>
<reference evidence="1" key="2">
    <citation type="journal article" date="2015" name="Fish Shellfish Immunol.">
        <title>Early steps in the European eel (Anguilla anguilla)-Vibrio vulnificus interaction in the gills: Role of the RtxA13 toxin.</title>
        <authorList>
            <person name="Callol A."/>
            <person name="Pajuelo D."/>
            <person name="Ebbesson L."/>
            <person name="Teles M."/>
            <person name="MacKenzie S."/>
            <person name="Amaro C."/>
        </authorList>
    </citation>
    <scope>NUCLEOTIDE SEQUENCE</scope>
</reference>
<sequence>MRDSYVPTCKPLHVMQHFQNKYTLLSLCLQHIKYSVQIVALHLLTAYSHPLPE</sequence>
<name>A0A0E9QH45_ANGAN</name>
<organism evidence="1">
    <name type="scientific">Anguilla anguilla</name>
    <name type="common">European freshwater eel</name>
    <name type="synonym">Muraena anguilla</name>
    <dbReference type="NCBI Taxonomy" id="7936"/>
    <lineage>
        <taxon>Eukaryota</taxon>
        <taxon>Metazoa</taxon>
        <taxon>Chordata</taxon>
        <taxon>Craniata</taxon>
        <taxon>Vertebrata</taxon>
        <taxon>Euteleostomi</taxon>
        <taxon>Actinopterygii</taxon>
        <taxon>Neopterygii</taxon>
        <taxon>Teleostei</taxon>
        <taxon>Anguilliformes</taxon>
        <taxon>Anguillidae</taxon>
        <taxon>Anguilla</taxon>
    </lineage>
</organism>